<organism evidence="2 3">
    <name type="scientific">Corynascus novoguineensis</name>
    <dbReference type="NCBI Taxonomy" id="1126955"/>
    <lineage>
        <taxon>Eukaryota</taxon>
        <taxon>Fungi</taxon>
        <taxon>Dikarya</taxon>
        <taxon>Ascomycota</taxon>
        <taxon>Pezizomycotina</taxon>
        <taxon>Sordariomycetes</taxon>
        <taxon>Sordariomycetidae</taxon>
        <taxon>Sordariales</taxon>
        <taxon>Chaetomiaceae</taxon>
        <taxon>Corynascus</taxon>
    </lineage>
</organism>
<proteinExistence type="predicted"/>
<reference evidence="2" key="1">
    <citation type="journal article" date="2023" name="Mol. Phylogenet. Evol.">
        <title>Genome-scale phylogeny and comparative genomics of the fungal order Sordariales.</title>
        <authorList>
            <person name="Hensen N."/>
            <person name="Bonometti L."/>
            <person name="Westerberg I."/>
            <person name="Brannstrom I.O."/>
            <person name="Guillou S."/>
            <person name="Cros-Aarteil S."/>
            <person name="Calhoun S."/>
            <person name="Haridas S."/>
            <person name="Kuo A."/>
            <person name="Mondo S."/>
            <person name="Pangilinan J."/>
            <person name="Riley R."/>
            <person name="LaButti K."/>
            <person name="Andreopoulos B."/>
            <person name="Lipzen A."/>
            <person name="Chen C."/>
            <person name="Yan M."/>
            <person name="Daum C."/>
            <person name="Ng V."/>
            <person name="Clum A."/>
            <person name="Steindorff A."/>
            <person name="Ohm R.A."/>
            <person name="Martin F."/>
            <person name="Silar P."/>
            <person name="Natvig D.O."/>
            <person name="Lalanne C."/>
            <person name="Gautier V."/>
            <person name="Ament-Velasquez S.L."/>
            <person name="Kruys A."/>
            <person name="Hutchinson M.I."/>
            <person name="Powell A.J."/>
            <person name="Barry K."/>
            <person name="Miller A.N."/>
            <person name="Grigoriev I.V."/>
            <person name="Debuchy R."/>
            <person name="Gladieux P."/>
            <person name="Hiltunen Thoren M."/>
            <person name="Johannesson H."/>
        </authorList>
    </citation>
    <scope>NUCLEOTIDE SEQUENCE</scope>
    <source>
        <strain evidence="2">CBS 359.72</strain>
    </source>
</reference>
<feature type="region of interest" description="Disordered" evidence="1">
    <location>
        <begin position="194"/>
        <end position="219"/>
    </location>
</feature>
<protein>
    <submittedName>
        <fullName evidence="2">Uncharacterized protein</fullName>
    </submittedName>
</protein>
<gene>
    <name evidence="2" type="ORF">C7999DRAFT_15352</name>
</gene>
<dbReference type="Proteomes" id="UP001303647">
    <property type="component" value="Unassembled WGS sequence"/>
</dbReference>
<reference evidence="2" key="2">
    <citation type="submission" date="2023-05" db="EMBL/GenBank/DDBJ databases">
        <authorList>
            <consortium name="Lawrence Berkeley National Laboratory"/>
            <person name="Steindorff A."/>
            <person name="Hensen N."/>
            <person name="Bonometti L."/>
            <person name="Westerberg I."/>
            <person name="Brannstrom I.O."/>
            <person name="Guillou S."/>
            <person name="Cros-Aarteil S."/>
            <person name="Calhoun S."/>
            <person name="Haridas S."/>
            <person name="Kuo A."/>
            <person name="Mondo S."/>
            <person name="Pangilinan J."/>
            <person name="Riley R."/>
            <person name="Labutti K."/>
            <person name="Andreopoulos B."/>
            <person name="Lipzen A."/>
            <person name="Chen C."/>
            <person name="Yanf M."/>
            <person name="Daum C."/>
            <person name="Ng V."/>
            <person name="Clum A."/>
            <person name="Ohm R."/>
            <person name="Martin F."/>
            <person name="Silar P."/>
            <person name="Natvig D."/>
            <person name="Lalanne C."/>
            <person name="Gautier V."/>
            <person name="Ament-Velasquez S.L."/>
            <person name="Kruys A."/>
            <person name="Hutchinson M.I."/>
            <person name="Powell A.J."/>
            <person name="Barry K."/>
            <person name="Miller A.N."/>
            <person name="Grigoriev I.V."/>
            <person name="Debuchy R."/>
            <person name="Gladieux P."/>
            <person name="Thoren M.H."/>
            <person name="Johannesson H."/>
        </authorList>
    </citation>
    <scope>NUCLEOTIDE SEQUENCE</scope>
    <source>
        <strain evidence="2">CBS 359.72</strain>
    </source>
</reference>
<evidence type="ECO:0000256" key="1">
    <source>
        <dbReference type="SAM" id="MobiDB-lite"/>
    </source>
</evidence>
<sequence>MEPTQEEDNITERMLRALIQQLATQIDTLDASASHAQLTNVTEQLEASLIQVRRVHGRLRASLNRSLKHEQAAKKAAAAASEIAEGLKALSRLEPKVDAINARIEKHIMTYESDKHDFDRRLTALHATLVGPQNHSAAETATVPYMEPVNTPEIMISDTDTASERQTPVRVVPRRAPIHPAYSGIVNNPVQATNGRFNEQQAPPSVPARRKRKRREGPGSKMLVPNIVELLSDNHQRKVRELAEISSLPQVAKEVLKRLLPCPKGGVWDKDRIYDCFHSLSRDDPSNENMLRLERAMLTQWSPAWRCARGAALGNMDVVNPKGTCGACSPHTWCIQLRRAAKIGPLWGYFYVRVLFKE</sequence>
<dbReference type="EMBL" id="MU857672">
    <property type="protein sequence ID" value="KAK4246547.1"/>
    <property type="molecule type" value="Genomic_DNA"/>
</dbReference>
<evidence type="ECO:0000313" key="2">
    <source>
        <dbReference type="EMBL" id="KAK4246547.1"/>
    </source>
</evidence>
<keyword evidence="3" id="KW-1185">Reference proteome</keyword>
<accession>A0AAN7CSM5</accession>
<name>A0AAN7CSM5_9PEZI</name>
<feature type="compositionally biased region" description="Polar residues" evidence="1">
    <location>
        <begin position="194"/>
        <end position="203"/>
    </location>
</feature>
<dbReference type="AlphaFoldDB" id="A0AAN7CSM5"/>
<evidence type="ECO:0000313" key="3">
    <source>
        <dbReference type="Proteomes" id="UP001303647"/>
    </source>
</evidence>
<comment type="caution">
    <text evidence="2">The sequence shown here is derived from an EMBL/GenBank/DDBJ whole genome shotgun (WGS) entry which is preliminary data.</text>
</comment>